<organism evidence="2 3">
    <name type="scientific">Brytella acorum</name>
    <dbReference type="NCBI Taxonomy" id="2959299"/>
    <lineage>
        <taxon>Bacteria</taxon>
        <taxon>Pseudomonadati</taxon>
        <taxon>Pseudomonadota</taxon>
        <taxon>Alphaproteobacteria</taxon>
        <taxon>Acetobacterales</taxon>
        <taxon>Acetobacteraceae</taxon>
        <taxon>Brytella</taxon>
    </lineage>
</organism>
<proteinExistence type="predicted"/>
<dbReference type="RefSeq" id="WP_289843551.1">
    <property type="nucleotide sequence ID" value="NZ_CATKSH010000006.1"/>
</dbReference>
<accession>A0AA35UG08</accession>
<feature type="signal peptide" evidence="1">
    <location>
        <begin position="1"/>
        <end position="22"/>
    </location>
</feature>
<gene>
    <name evidence="2" type="ORF">LMG32879_001354</name>
</gene>
<keyword evidence="1" id="KW-0732">Signal</keyword>
<evidence type="ECO:0000256" key="1">
    <source>
        <dbReference type="SAM" id="SignalP"/>
    </source>
</evidence>
<evidence type="ECO:0000313" key="2">
    <source>
        <dbReference type="EMBL" id="CAI9120521.1"/>
    </source>
</evidence>
<keyword evidence="3" id="KW-1185">Reference proteome</keyword>
<sequence>MKFVPRYILVVLLGGMSAPAIAETPAAPHVFFGTVPDPGNLADPARVKDLLASGQIGLYGHTNGIFTLARIGKSNAVAQLWEQKFQEVAEFGMGAGAARSSMTVVNPGNTDQRLAYGTELRDDRGRAWTVTPSPLWTTFGGMKDNCEQWTQKDQSYLIPARSLMSCNISIEAAHDGPVVLAPHARLTFDHSVSGLEIRDVLGVVSGPGAKPPHTGSNGTDTPEIVNFWTRPEAFRNLFPNRGHAVGQADVNTHGFYAAPDVESWKSFVDTGRKSGVMNFAPITQTSYAAFLGTTSPFNTIDIGHDKYLREAALYGGGISYDMPASWIRMQSVPESYLQWYVNTTHWAHAHGLRVSWINSPVNPADGRQLQYSTDTRWLIQHLRDADALPDQWVVENYRSDCGATGVGNDTTREPVVTQCGNHTVTIPYSESLNAIALMLAQEKAYAPFTSSLQYEGLLRP</sequence>
<dbReference type="Proteomes" id="UP001176960">
    <property type="component" value="Unassembled WGS sequence"/>
</dbReference>
<dbReference type="AlphaFoldDB" id="A0AA35UG08"/>
<reference evidence="2" key="1">
    <citation type="submission" date="2023-03" db="EMBL/GenBank/DDBJ databases">
        <authorList>
            <person name="Cleenwerck I."/>
        </authorList>
    </citation>
    <scope>NUCLEOTIDE SEQUENCE</scope>
    <source>
        <strain evidence="2">LMG 32879</strain>
    </source>
</reference>
<dbReference type="EMBL" id="CATKSH010000006">
    <property type="protein sequence ID" value="CAI9120521.1"/>
    <property type="molecule type" value="Genomic_DNA"/>
</dbReference>
<name>A0AA35UG08_9PROT</name>
<protein>
    <submittedName>
        <fullName evidence="2">Uncharacterized protein</fullName>
    </submittedName>
</protein>
<comment type="caution">
    <text evidence="2">The sequence shown here is derived from an EMBL/GenBank/DDBJ whole genome shotgun (WGS) entry which is preliminary data.</text>
</comment>
<evidence type="ECO:0000313" key="3">
    <source>
        <dbReference type="Proteomes" id="UP001176960"/>
    </source>
</evidence>
<feature type="chain" id="PRO_5041313873" evidence="1">
    <location>
        <begin position="23"/>
        <end position="460"/>
    </location>
</feature>